<dbReference type="Proteomes" id="UP000326565">
    <property type="component" value="Unassembled WGS sequence"/>
</dbReference>
<dbReference type="Pfam" id="PF12796">
    <property type="entry name" value="Ank_2"/>
    <property type="match status" value="1"/>
</dbReference>
<gene>
    <name evidence="5" type="ORF">BDV29DRAFT_180896</name>
</gene>
<dbReference type="InterPro" id="IPR002110">
    <property type="entry name" value="Ankyrin_rpt"/>
</dbReference>
<organism evidence="5 6">
    <name type="scientific">Aspergillus leporis</name>
    <dbReference type="NCBI Taxonomy" id="41062"/>
    <lineage>
        <taxon>Eukaryota</taxon>
        <taxon>Fungi</taxon>
        <taxon>Dikarya</taxon>
        <taxon>Ascomycota</taxon>
        <taxon>Pezizomycotina</taxon>
        <taxon>Eurotiomycetes</taxon>
        <taxon>Eurotiomycetidae</taxon>
        <taxon>Eurotiales</taxon>
        <taxon>Aspergillaceae</taxon>
        <taxon>Aspergillus</taxon>
        <taxon>Aspergillus subgen. Circumdati</taxon>
    </lineage>
</organism>
<evidence type="ECO:0000256" key="3">
    <source>
        <dbReference type="PROSITE-ProRule" id="PRU00023"/>
    </source>
</evidence>
<dbReference type="InterPro" id="IPR036770">
    <property type="entry name" value="Ankyrin_rpt-contain_sf"/>
</dbReference>
<sequence>MYPSKRKPTIIALLGLGGPERSVLIEQVTGLVPDNKNTDELSTTRLFKCQVNDRDLWLLDTPMVYSHAVGLKESIAETIGRQSGPVDYTVDGAICLHDITDTNVMKDVAENLTIFQELLGHASRDNLVVVSTFWDLLRTSCEGLCAEAELYAVYGDVASICRVKDSSDGVSYYNIIRDLVGRFAGAECCDNERTVPTVEGLLSIIDDKDKQVVDLRSEIQAAKEASAMQLRDIQQKAVEEKESLTRQLQQALGEIGRLKEELSLTKDSCLSQVSNLQERLDTEKRESCGKLRDLEAERSNLAGCGDELRRSMNTAPSYTKKFPPRSQCSDTQAPYLNILDARGEFPLYGAAAGGNYDDAKRMLEQGANPSLRTRFHWTALHWAVGNGHTRIVQLLLDYGADINATSDTGSTPLSMAQTDMMKRILCLHGARL</sequence>
<keyword evidence="6" id="KW-1185">Reference proteome</keyword>
<dbReference type="SMART" id="SM00248">
    <property type="entry name" value="ANK"/>
    <property type="match status" value="2"/>
</dbReference>
<accession>A0A5N5WPI8</accession>
<keyword evidence="1" id="KW-0677">Repeat</keyword>
<dbReference type="InterPro" id="IPR027417">
    <property type="entry name" value="P-loop_NTPase"/>
</dbReference>
<dbReference type="PROSITE" id="PS50088">
    <property type="entry name" value="ANK_REPEAT"/>
    <property type="match status" value="2"/>
</dbReference>
<dbReference type="OrthoDB" id="4772757at2759"/>
<dbReference type="SUPFAM" id="SSF52540">
    <property type="entry name" value="P-loop containing nucleoside triphosphate hydrolases"/>
    <property type="match status" value="1"/>
</dbReference>
<dbReference type="SUPFAM" id="SSF48403">
    <property type="entry name" value="Ankyrin repeat"/>
    <property type="match status" value="1"/>
</dbReference>
<evidence type="ECO:0008006" key="7">
    <source>
        <dbReference type="Google" id="ProtNLM"/>
    </source>
</evidence>
<evidence type="ECO:0000256" key="2">
    <source>
        <dbReference type="ARBA" id="ARBA00023043"/>
    </source>
</evidence>
<evidence type="ECO:0000313" key="6">
    <source>
        <dbReference type="Proteomes" id="UP000326565"/>
    </source>
</evidence>
<feature type="repeat" description="ANK" evidence="3">
    <location>
        <begin position="342"/>
        <end position="374"/>
    </location>
</feature>
<protein>
    <recommendedName>
        <fullName evidence="7">Ankyrin repeat-containing domain protein</fullName>
    </recommendedName>
</protein>
<evidence type="ECO:0000256" key="4">
    <source>
        <dbReference type="SAM" id="Coils"/>
    </source>
</evidence>
<feature type="coiled-coil region" evidence="4">
    <location>
        <begin position="205"/>
        <end position="286"/>
    </location>
</feature>
<dbReference type="PROSITE" id="PS50297">
    <property type="entry name" value="ANK_REP_REGION"/>
    <property type="match status" value="1"/>
</dbReference>
<dbReference type="PANTHER" id="PTHR24171">
    <property type="entry name" value="ANKYRIN REPEAT DOMAIN-CONTAINING PROTEIN 39-RELATED"/>
    <property type="match status" value="1"/>
</dbReference>
<dbReference type="EMBL" id="ML732302">
    <property type="protein sequence ID" value="KAB8070441.1"/>
    <property type="molecule type" value="Genomic_DNA"/>
</dbReference>
<reference evidence="5 6" key="1">
    <citation type="submission" date="2019-04" db="EMBL/GenBank/DDBJ databases">
        <title>Friends and foes A comparative genomics study of 23 Aspergillus species from section Flavi.</title>
        <authorList>
            <consortium name="DOE Joint Genome Institute"/>
            <person name="Kjaerbolling I."/>
            <person name="Vesth T."/>
            <person name="Frisvad J.C."/>
            <person name="Nybo J.L."/>
            <person name="Theobald S."/>
            <person name="Kildgaard S."/>
            <person name="Isbrandt T."/>
            <person name="Kuo A."/>
            <person name="Sato A."/>
            <person name="Lyhne E.K."/>
            <person name="Kogle M.E."/>
            <person name="Wiebenga A."/>
            <person name="Kun R.S."/>
            <person name="Lubbers R.J."/>
            <person name="Makela M.R."/>
            <person name="Barry K."/>
            <person name="Chovatia M."/>
            <person name="Clum A."/>
            <person name="Daum C."/>
            <person name="Haridas S."/>
            <person name="He G."/>
            <person name="LaButti K."/>
            <person name="Lipzen A."/>
            <person name="Mondo S."/>
            <person name="Riley R."/>
            <person name="Salamov A."/>
            <person name="Simmons B.A."/>
            <person name="Magnuson J.K."/>
            <person name="Henrissat B."/>
            <person name="Mortensen U.H."/>
            <person name="Larsen T.O."/>
            <person name="Devries R.P."/>
            <person name="Grigoriev I.V."/>
            <person name="Machida M."/>
            <person name="Baker S.E."/>
            <person name="Andersen M.R."/>
        </authorList>
    </citation>
    <scope>NUCLEOTIDE SEQUENCE [LARGE SCALE GENOMIC DNA]</scope>
    <source>
        <strain evidence="5 6">CBS 151.66</strain>
    </source>
</reference>
<name>A0A5N5WPI8_9EURO</name>
<keyword evidence="2 3" id="KW-0040">ANK repeat</keyword>
<dbReference type="Gene3D" id="3.40.50.300">
    <property type="entry name" value="P-loop containing nucleotide triphosphate hydrolases"/>
    <property type="match status" value="1"/>
</dbReference>
<dbReference type="GO" id="GO:0085020">
    <property type="term" value="P:protein K6-linked ubiquitination"/>
    <property type="evidence" value="ECO:0007669"/>
    <property type="project" value="TreeGrafter"/>
</dbReference>
<evidence type="ECO:0000313" key="5">
    <source>
        <dbReference type="EMBL" id="KAB8070441.1"/>
    </source>
</evidence>
<dbReference type="GO" id="GO:0004842">
    <property type="term" value="F:ubiquitin-protein transferase activity"/>
    <property type="evidence" value="ECO:0007669"/>
    <property type="project" value="TreeGrafter"/>
</dbReference>
<dbReference type="AlphaFoldDB" id="A0A5N5WPI8"/>
<dbReference type="Gene3D" id="1.25.40.20">
    <property type="entry name" value="Ankyrin repeat-containing domain"/>
    <property type="match status" value="1"/>
</dbReference>
<feature type="repeat" description="ANK" evidence="3">
    <location>
        <begin position="375"/>
        <end position="407"/>
    </location>
</feature>
<proteinExistence type="predicted"/>
<dbReference type="PANTHER" id="PTHR24171:SF8">
    <property type="entry name" value="BRCA1-ASSOCIATED RING DOMAIN PROTEIN 1"/>
    <property type="match status" value="1"/>
</dbReference>
<evidence type="ECO:0000256" key="1">
    <source>
        <dbReference type="ARBA" id="ARBA00022737"/>
    </source>
</evidence>
<keyword evidence="4" id="KW-0175">Coiled coil</keyword>